<comment type="caution">
    <text evidence="2">The sequence shown here is derived from an EMBL/GenBank/DDBJ whole genome shotgun (WGS) entry which is preliminary data.</text>
</comment>
<dbReference type="PANTHER" id="PTHR32046">
    <property type="entry name" value="G DOMAIN-CONTAINING PROTEIN"/>
    <property type="match status" value="1"/>
</dbReference>
<protein>
    <recommendedName>
        <fullName evidence="1">G domain-containing protein</fullName>
    </recommendedName>
</protein>
<organism evidence="2 3">
    <name type="scientific">Dictyostelium firmibasis</name>
    <dbReference type="NCBI Taxonomy" id="79012"/>
    <lineage>
        <taxon>Eukaryota</taxon>
        <taxon>Amoebozoa</taxon>
        <taxon>Evosea</taxon>
        <taxon>Eumycetozoa</taxon>
        <taxon>Dictyostelia</taxon>
        <taxon>Dictyosteliales</taxon>
        <taxon>Dictyosteliaceae</taxon>
        <taxon>Dictyostelium</taxon>
    </lineage>
</organism>
<dbReference type="PANTHER" id="PTHR32046:SF6">
    <property type="entry name" value="G DOMAIN-CONTAINING PROTEIN"/>
    <property type="match status" value="1"/>
</dbReference>
<reference evidence="2 3" key="1">
    <citation type="submission" date="2023-11" db="EMBL/GenBank/DDBJ databases">
        <title>Dfirmibasis_genome.</title>
        <authorList>
            <person name="Edelbroek B."/>
            <person name="Kjellin J."/>
            <person name="Jerlstrom-Hultqvist J."/>
            <person name="Soderbom F."/>
        </authorList>
    </citation>
    <scope>NUCLEOTIDE SEQUENCE [LARGE SCALE GENOMIC DNA]</scope>
    <source>
        <strain evidence="2 3">TNS-C-14</strain>
    </source>
</reference>
<dbReference type="AlphaFoldDB" id="A0AAN7U370"/>
<sequence>MNLDFALSILRYHLQSNGRLYDISKDTTKNTITIKNKLTLEERYIDFNEIQDFLQLDEFEYNLIANGFKDRLSLRSNVKPDSIVNQGPNNKMGSSLALLDKVSSLVDDEKDTMFLLLIGITGVGKSTFINMVINYIKYSCLQDAVDNATIDQIYTIASFVEIEDSDKKHRIQLGDVGDYKVGSAVTQYSRQYRIKLPDGKTLCLIDAPGVGDPKGTLQDNKHFENILHELSSLKKLNAICILMRPDETRATVLFSYCLNQLLLHLHSSAKDNIFFCFTHTRGTMYKPGPTKSILEEHLEKMKDQSNIEINVKDRIFCFDNESFNYLAAKLNGVTNFTDEDEFDYSRSWTRSSKELARLLNEISKVKPHDVANTVCINNARAMIGNLAQPMSSCISNINKNINLMKEQAEKLRGQSVSESLLYIPEAKLLTENLNLGHLVCTKKGCTSSTDKPCNTEIKPQKWFKSVYWCDNFKFVGSCTKCSNPGILPCLWYDHTIISIKETPQINHISSQSRSNISRTKSEIIVEKDELVSTMELRIKQFQSEYDTIKNAIVDFSVFLWQHSLIKVNRYYEEYINVQIKTLENSNNSEELIKKLNFHLSEYKASVEEQKKNVQNNIATVKSKDEIFETFDVLLKMPMVGYIIQDQIKLKQSNLFKSEAVEIDLVTRMKNKAKSTYNKTESSKSWY</sequence>
<dbReference type="SUPFAM" id="SSF52540">
    <property type="entry name" value="P-loop containing nucleoside triphosphate hydrolases"/>
    <property type="match status" value="1"/>
</dbReference>
<gene>
    <name evidence="2" type="ORF">RB653_000683</name>
</gene>
<dbReference type="InterPro" id="IPR027417">
    <property type="entry name" value="P-loop_NTPase"/>
</dbReference>
<accession>A0AAN7U370</accession>
<proteinExistence type="predicted"/>
<evidence type="ECO:0000259" key="1">
    <source>
        <dbReference type="Pfam" id="PF01926"/>
    </source>
</evidence>
<feature type="domain" description="G" evidence="1">
    <location>
        <begin position="116"/>
        <end position="247"/>
    </location>
</feature>
<evidence type="ECO:0000313" key="3">
    <source>
        <dbReference type="Proteomes" id="UP001344447"/>
    </source>
</evidence>
<name>A0AAN7U370_9MYCE</name>
<dbReference type="Gene3D" id="3.40.50.300">
    <property type="entry name" value="P-loop containing nucleotide triphosphate hydrolases"/>
    <property type="match status" value="1"/>
</dbReference>
<dbReference type="Proteomes" id="UP001344447">
    <property type="component" value="Unassembled WGS sequence"/>
</dbReference>
<dbReference type="GO" id="GO:0005525">
    <property type="term" value="F:GTP binding"/>
    <property type="evidence" value="ECO:0007669"/>
    <property type="project" value="InterPro"/>
</dbReference>
<evidence type="ECO:0000313" key="2">
    <source>
        <dbReference type="EMBL" id="KAK5580660.1"/>
    </source>
</evidence>
<dbReference type="Pfam" id="PF01926">
    <property type="entry name" value="MMR_HSR1"/>
    <property type="match status" value="1"/>
</dbReference>
<keyword evidence="3" id="KW-1185">Reference proteome</keyword>
<dbReference type="InterPro" id="IPR006073">
    <property type="entry name" value="GTP-bd"/>
</dbReference>
<dbReference type="EMBL" id="JAVFKY010000002">
    <property type="protein sequence ID" value="KAK5580660.1"/>
    <property type="molecule type" value="Genomic_DNA"/>
</dbReference>